<comment type="cofactor">
    <cofactor evidence="1">
        <name>pyridoxal 5'-phosphate</name>
        <dbReference type="ChEBI" id="CHEBI:597326"/>
    </cofactor>
</comment>
<dbReference type="Pfam" id="PF01168">
    <property type="entry name" value="Ala_racemase_N"/>
    <property type="match status" value="1"/>
</dbReference>
<evidence type="ECO:0000313" key="6">
    <source>
        <dbReference type="Proteomes" id="UP000526307"/>
    </source>
</evidence>
<evidence type="ECO:0000256" key="3">
    <source>
        <dbReference type="ARBA" id="ARBA00023235"/>
    </source>
</evidence>
<dbReference type="EMBL" id="JABXYR010000002">
    <property type="protein sequence ID" value="NWO23523.1"/>
    <property type="molecule type" value="Genomic_DNA"/>
</dbReference>
<evidence type="ECO:0000259" key="4">
    <source>
        <dbReference type="Pfam" id="PF01168"/>
    </source>
</evidence>
<dbReference type="SUPFAM" id="SSF51419">
    <property type="entry name" value="PLP-binding barrel"/>
    <property type="match status" value="1"/>
</dbReference>
<feature type="domain" description="Alanine racemase N-terminal" evidence="4">
    <location>
        <begin position="21"/>
        <end position="236"/>
    </location>
</feature>
<sequence>MGIESENRLMEEYKYPALFYDRAKLVNNVRILSSKCGEHGIDIAGIIKATNGAAATAEDFVAGGAKLIGSSRLEQLARAKAAGIRVPLLMIRVPMLSEVSEMLNIADISLNSEPVVLEAINEAALKRGITHKVILMADLGDLREGFFDMEELIETAVKVENEMPGLVLAGVGTNLGCYGSVMPTEDKMSALAELAEHVESEIGRELEYVSGGATSSLLGVYNGYMPGKINMLRLGAGPIIGPLEDVRVCYNLEAMDELDTPFSLEAEVIELKVKASYPQGRLGVDAAGKKRKYFDRGMRRRALLAMGRADYGDIDNLIPDRKGVELVGASGDHTIIDVEDIDGNIKIGDIVTFRLKYDALLNLSASENVKKYEI</sequence>
<organism evidence="5 6">
    <name type="scientific">Mogibacterium timidum</name>
    <dbReference type="NCBI Taxonomy" id="35519"/>
    <lineage>
        <taxon>Bacteria</taxon>
        <taxon>Bacillati</taxon>
        <taxon>Bacillota</taxon>
        <taxon>Clostridia</taxon>
        <taxon>Peptostreptococcales</taxon>
        <taxon>Anaerovoracaceae</taxon>
        <taxon>Mogibacterium</taxon>
    </lineage>
</organism>
<evidence type="ECO:0000256" key="2">
    <source>
        <dbReference type="ARBA" id="ARBA00022898"/>
    </source>
</evidence>
<proteinExistence type="predicted"/>
<dbReference type="RefSeq" id="WP_084645313.1">
    <property type="nucleotide sequence ID" value="NZ_CAUUGE010000027.1"/>
</dbReference>
<reference evidence="5 6" key="1">
    <citation type="submission" date="2020-06" db="EMBL/GenBank/DDBJ databases">
        <title>Mogibacterium timidum strain W9173 genomic sequence.</title>
        <authorList>
            <person name="Wade W.G."/>
            <person name="Johnston C.D."/>
            <person name="Chen T."/>
            <person name="Dewhirst F.E."/>
        </authorList>
    </citation>
    <scope>NUCLEOTIDE SEQUENCE [LARGE SCALE GENOMIC DNA]</scope>
    <source>
        <strain evidence="5 6">W9173</strain>
    </source>
</reference>
<dbReference type="PANTHER" id="PTHR30511:SF3">
    <property type="entry name" value="LYSINE RACEMASE"/>
    <property type="match status" value="1"/>
</dbReference>
<dbReference type="Proteomes" id="UP000526307">
    <property type="component" value="Unassembled WGS sequence"/>
</dbReference>
<keyword evidence="6" id="KW-1185">Reference proteome</keyword>
<dbReference type="Gene3D" id="3.20.20.10">
    <property type="entry name" value="Alanine racemase"/>
    <property type="match status" value="1"/>
</dbReference>
<comment type="caution">
    <text evidence="5">The sequence shown here is derived from an EMBL/GenBank/DDBJ whole genome shotgun (WGS) entry which is preliminary data.</text>
</comment>
<gene>
    <name evidence="5" type="ORF">HW270_05525</name>
</gene>
<dbReference type="GO" id="GO:0030170">
    <property type="term" value="F:pyridoxal phosphate binding"/>
    <property type="evidence" value="ECO:0007669"/>
    <property type="project" value="TreeGrafter"/>
</dbReference>
<protein>
    <submittedName>
        <fullName evidence="5">Alanine racemase</fullName>
    </submittedName>
</protein>
<dbReference type="PANTHER" id="PTHR30511">
    <property type="entry name" value="ALANINE RACEMASE"/>
    <property type="match status" value="1"/>
</dbReference>
<evidence type="ECO:0000256" key="1">
    <source>
        <dbReference type="ARBA" id="ARBA00001933"/>
    </source>
</evidence>
<keyword evidence="3" id="KW-0413">Isomerase</keyword>
<dbReference type="InterPro" id="IPR000821">
    <property type="entry name" value="Ala_racemase"/>
</dbReference>
<dbReference type="AlphaFoldDB" id="A0A7Y9B0W0"/>
<dbReference type="GO" id="GO:0008784">
    <property type="term" value="F:alanine racemase activity"/>
    <property type="evidence" value="ECO:0007669"/>
    <property type="project" value="TreeGrafter"/>
</dbReference>
<accession>A0A7Y9B0W0</accession>
<keyword evidence="2" id="KW-0663">Pyridoxal phosphate</keyword>
<dbReference type="GO" id="GO:0005829">
    <property type="term" value="C:cytosol"/>
    <property type="evidence" value="ECO:0007669"/>
    <property type="project" value="TreeGrafter"/>
</dbReference>
<evidence type="ECO:0000313" key="5">
    <source>
        <dbReference type="EMBL" id="NWO23523.1"/>
    </source>
</evidence>
<dbReference type="InterPro" id="IPR001608">
    <property type="entry name" value="Ala_racemase_N"/>
</dbReference>
<name>A0A7Y9B0W0_9FIRM</name>
<dbReference type="InterPro" id="IPR029066">
    <property type="entry name" value="PLP-binding_barrel"/>
</dbReference>